<dbReference type="EMBL" id="JACGWN010000010">
    <property type="protein sequence ID" value="KAL0427315.1"/>
    <property type="molecule type" value="Genomic_DNA"/>
</dbReference>
<comment type="caution">
    <text evidence="2">The sequence shown here is derived from an EMBL/GenBank/DDBJ whole genome shotgun (WGS) entry which is preliminary data.</text>
</comment>
<name>A0AAW2VCF2_9LAMI</name>
<organism evidence="2">
    <name type="scientific">Sesamum latifolium</name>
    <dbReference type="NCBI Taxonomy" id="2727402"/>
    <lineage>
        <taxon>Eukaryota</taxon>
        <taxon>Viridiplantae</taxon>
        <taxon>Streptophyta</taxon>
        <taxon>Embryophyta</taxon>
        <taxon>Tracheophyta</taxon>
        <taxon>Spermatophyta</taxon>
        <taxon>Magnoliopsida</taxon>
        <taxon>eudicotyledons</taxon>
        <taxon>Gunneridae</taxon>
        <taxon>Pentapetalae</taxon>
        <taxon>asterids</taxon>
        <taxon>lamiids</taxon>
        <taxon>Lamiales</taxon>
        <taxon>Pedaliaceae</taxon>
        <taxon>Sesamum</taxon>
    </lineage>
</organism>
<proteinExistence type="predicted"/>
<evidence type="ECO:0000313" key="2">
    <source>
        <dbReference type="EMBL" id="KAL0427315.1"/>
    </source>
</evidence>
<sequence length="102" mass="10564">MTSRALRVSARIRLQAVSSSRGPTLPRLVIAAPVSARAPSSSKGGSRDLNDSDDIVILFVSLPAPPVPPTAIIAHPKSNPGGERGGSPTPGAFRAQEKVDRC</sequence>
<reference evidence="2" key="1">
    <citation type="submission" date="2020-06" db="EMBL/GenBank/DDBJ databases">
        <authorList>
            <person name="Li T."/>
            <person name="Hu X."/>
            <person name="Zhang T."/>
            <person name="Song X."/>
            <person name="Zhang H."/>
            <person name="Dai N."/>
            <person name="Sheng W."/>
            <person name="Hou X."/>
            <person name="Wei L."/>
        </authorList>
    </citation>
    <scope>NUCLEOTIDE SEQUENCE</scope>
    <source>
        <strain evidence="2">KEN1</strain>
        <tissue evidence="2">Leaf</tissue>
    </source>
</reference>
<accession>A0AAW2VCF2</accession>
<dbReference type="AlphaFoldDB" id="A0AAW2VCF2"/>
<reference evidence="2" key="2">
    <citation type="journal article" date="2024" name="Plant">
        <title>Genomic evolution and insights into agronomic trait innovations of Sesamum species.</title>
        <authorList>
            <person name="Miao H."/>
            <person name="Wang L."/>
            <person name="Qu L."/>
            <person name="Liu H."/>
            <person name="Sun Y."/>
            <person name="Le M."/>
            <person name="Wang Q."/>
            <person name="Wei S."/>
            <person name="Zheng Y."/>
            <person name="Lin W."/>
            <person name="Duan Y."/>
            <person name="Cao H."/>
            <person name="Xiong S."/>
            <person name="Wang X."/>
            <person name="Wei L."/>
            <person name="Li C."/>
            <person name="Ma Q."/>
            <person name="Ju M."/>
            <person name="Zhao R."/>
            <person name="Li G."/>
            <person name="Mu C."/>
            <person name="Tian Q."/>
            <person name="Mei H."/>
            <person name="Zhang T."/>
            <person name="Gao T."/>
            <person name="Zhang H."/>
        </authorList>
    </citation>
    <scope>NUCLEOTIDE SEQUENCE</scope>
    <source>
        <strain evidence="2">KEN1</strain>
    </source>
</reference>
<feature type="region of interest" description="Disordered" evidence="1">
    <location>
        <begin position="70"/>
        <end position="102"/>
    </location>
</feature>
<gene>
    <name evidence="2" type="ORF">Slati_2906300</name>
</gene>
<evidence type="ECO:0000256" key="1">
    <source>
        <dbReference type="SAM" id="MobiDB-lite"/>
    </source>
</evidence>
<protein>
    <submittedName>
        <fullName evidence="2">Uncharacterized protein</fullName>
    </submittedName>
</protein>